<evidence type="ECO:0000256" key="4">
    <source>
        <dbReference type="SAM" id="Coils"/>
    </source>
</evidence>
<organism evidence="5 7">
    <name type="scientific">Meganyctiphanes norvegica</name>
    <name type="common">Northern krill</name>
    <name type="synonym">Thysanopoda norvegica</name>
    <dbReference type="NCBI Taxonomy" id="48144"/>
    <lineage>
        <taxon>Eukaryota</taxon>
        <taxon>Metazoa</taxon>
        <taxon>Ecdysozoa</taxon>
        <taxon>Arthropoda</taxon>
        <taxon>Crustacea</taxon>
        <taxon>Multicrustacea</taxon>
        <taxon>Malacostraca</taxon>
        <taxon>Eumalacostraca</taxon>
        <taxon>Eucarida</taxon>
        <taxon>Euphausiacea</taxon>
        <taxon>Euphausiidae</taxon>
        <taxon>Meganyctiphanes</taxon>
    </lineage>
</organism>
<keyword evidence="3" id="KW-0862">Zinc</keyword>
<feature type="coiled-coil region" evidence="4">
    <location>
        <begin position="191"/>
        <end position="218"/>
    </location>
</feature>
<reference evidence="5 7" key="1">
    <citation type="submission" date="2024-05" db="EMBL/GenBank/DDBJ databases">
        <authorList>
            <person name="Wallberg A."/>
        </authorList>
    </citation>
    <scope>NUCLEOTIDE SEQUENCE [LARGE SCALE GENOMIC DNA]</scope>
</reference>
<accession>A0AAV2QGK2</accession>
<comment type="caution">
    <text evidence="5">The sequence shown here is derived from an EMBL/GenBank/DDBJ whole genome shotgun (WGS) entry which is preliminary data.</text>
</comment>
<evidence type="ECO:0000256" key="3">
    <source>
        <dbReference type="ARBA" id="ARBA00022833"/>
    </source>
</evidence>
<dbReference type="SUPFAM" id="SSF57850">
    <property type="entry name" value="RING/U-box"/>
    <property type="match status" value="1"/>
</dbReference>
<dbReference type="PANTHER" id="PTHR24103">
    <property type="entry name" value="E3 UBIQUITIN-PROTEIN LIGASE TRIM"/>
    <property type="match status" value="1"/>
</dbReference>
<keyword evidence="7" id="KW-1185">Reference proteome</keyword>
<dbReference type="InterPro" id="IPR017907">
    <property type="entry name" value="Znf_RING_CS"/>
</dbReference>
<dbReference type="EMBL" id="CAXKWB010006221">
    <property type="protein sequence ID" value="CAL4082169.1"/>
    <property type="molecule type" value="Genomic_DNA"/>
</dbReference>
<dbReference type="EMBL" id="CAXKWB010006221">
    <property type="protein sequence ID" value="CAL4082178.1"/>
    <property type="molecule type" value="Genomic_DNA"/>
</dbReference>
<name>A0AAV2QGK2_MEGNR</name>
<evidence type="ECO:0000313" key="7">
    <source>
        <dbReference type="Proteomes" id="UP001497623"/>
    </source>
</evidence>
<dbReference type="PROSITE" id="PS00518">
    <property type="entry name" value="ZF_RING_1"/>
    <property type="match status" value="1"/>
</dbReference>
<dbReference type="Proteomes" id="UP001497623">
    <property type="component" value="Unassembled WGS sequence"/>
</dbReference>
<gene>
    <name evidence="5" type="ORF">MNOR_LOCUS11714</name>
    <name evidence="6" type="ORF">MNOR_LOCUS11717</name>
</gene>
<dbReference type="InterPro" id="IPR050143">
    <property type="entry name" value="TRIM/RBCC"/>
</dbReference>
<dbReference type="SUPFAM" id="SSF57845">
    <property type="entry name" value="B-box zinc-binding domain"/>
    <property type="match status" value="1"/>
</dbReference>
<proteinExistence type="predicted"/>
<dbReference type="InterPro" id="IPR013083">
    <property type="entry name" value="Znf_RING/FYVE/PHD"/>
</dbReference>
<sequence length="280" mass="32385">MLESYITTTELHRPRCLLCGHTLCGVCATRLLINGKLRCPVCQQIYKYDNLNKISINHELEDVIETLVSASTLTLTEKIAPTSDQATVPKDGLKITLTAPKLNYGICDWHGLFKVHHCLTHDIFICSECALSYHFEGNCSCVPIEKVLNDRKSDLSMKIDSHMSDLQETCRQVQESDRQFEWYFNILNETELKIENKIENLQSDVKTIKQQMKIHQNLSSKYKKLVSEYEDRQKQTQHIKNQIQSISTFQELDNEVQLMNSTECEAQDRNKQVIDTLKQQ</sequence>
<dbReference type="Gene3D" id="3.30.40.10">
    <property type="entry name" value="Zinc/RING finger domain, C3HC4 (zinc finger)"/>
    <property type="match status" value="1"/>
</dbReference>
<evidence type="ECO:0000313" key="5">
    <source>
        <dbReference type="EMBL" id="CAL4082169.1"/>
    </source>
</evidence>
<evidence type="ECO:0000256" key="2">
    <source>
        <dbReference type="ARBA" id="ARBA00022771"/>
    </source>
</evidence>
<evidence type="ECO:0000256" key="1">
    <source>
        <dbReference type="ARBA" id="ARBA00022723"/>
    </source>
</evidence>
<keyword evidence="2" id="KW-0863">Zinc-finger</keyword>
<dbReference type="AlphaFoldDB" id="A0AAV2QGK2"/>
<keyword evidence="1" id="KW-0479">Metal-binding</keyword>
<evidence type="ECO:0000313" key="6">
    <source>
        <dbReference type="EMBL" id="CAL4082178.1"/>
    </source>
</evidence>
<feature type="non-terminal residue" evidence="5">
    <location>
        <position position="280"/>
    </location>
</feature>
<protein>
    <recommendedName>
        <fullName evidence="8">RING-type domain-containing protein</fullName>
    </recommendedName>
</protein>
<dbReference type="GO" id="GO:0008270">
    <property type="term" value="F:zinc ion binding"/>
    <property type="evidence" value="ECO:0007669"/>
    <property type="project" value="UniProtKB-KW"/>
</dbReference>
<keyword evidence="4" id="KW-0175">Coiled coil</keyword>
<evidence type="ECO:0008006" key="8">
    <source>
        <dbReference type="Google" id="ProtNLM"/>
    </source>
</evidence>